<keyword evidence="7" id="KW-1185">Reference proteome</keyword>
<evidence type="ECO:0000256" key="4">
    <source>
        <dbReference type="SAM" id="MobiDB-lite"/>
    </source>
</evidence>
<dbReference type="InterPro" id="IPR038765">
    <property type="entry name" value="Papain-like_cys_pep_sf"/>
</dbReference>
<evidence type="ECO:0000313" key="7">
    <source>
        <dbReference type="Proteomes" id="UP000604825"/>
    </source>
</evidence>
<accession>A0A811Q679</accession>
<evidence type="ECO:0000259" key="5">
    <source>
        <dbReference type="Pfam" id="PF02902"/>
    </source>
</evidence>
<feature type="region of interest" description="Disordered" evidence="4">
    <location>
        <begin position="139"/>
        <end position="171"/>
    </location>
</feature>
<dbReference type="Gene3D" id="3.40.395.10">
    <property type="entry name" value="Adenoviral Proteinase, Chain A"/>
    <property type="match status" value="1"/>
</dbReference>
<dbReference type="GO" id="GO:0008234">
    <property type="term" value="F:cysteine-type peptidase activity"/>
    <property type="evidence" value="ECO:0007669"/>
    <property type="project" value="InterPro"/>
</dbReference>
<comment type="caution">
    <text evidence="6">The sequence shown here is derived from an EMBL/GenBank/DDBJ whole genome shotgun (WGS) entry which is preliminary data.</text>
</comment>
<dbReference type="OrthoDB" id="657918at2759"/>
<dbReference type="AlphaFoldDB" id="A0A811Q679"/>
<sequence length="366" mass="41171">MAFRRQCLRVVDESTRADHCHKGAEPGLLSTANINLLEQFVVFCKSKVIDELCKLVHENTYGKCSFCLLPTESLVLIVLQILLDAAQSADKPKENNVAPPIFVQKNRVNDNDKSDPSISRGNLHCSVVKEQSNKRFAEGNFEASKPIGDQKNVHTTVSRPQNSAASRGPPGVAYGKSMRSPCLVLDTPVVLHQGYREVDEFASVPGNVLIMNKKAKIEAPKGCLYTYNCLYDINTVKNCFLGANSAHKLHLSEKLCFPIILHKHWFVFIVDLKNKLFVFLDSYFSGDHNFQIEARTKLSVDCGVFALKFMELWDRNVDLKDMFDHSDIPNIRIKLGVDLFFSKGNCIDKSLLMNLYKQGVDPRVCN</sequence>
<dbReference type="Proteomes" id="UP000604825">
    <property type="component" value="Unassembled WGS sequence"/>
</dbReference>
<evidence type="ECO:0000256" key="2">
    <source>
        <dbReference type="ARBA" id="ARBA00022670"/>
    </source>
</evidence>
<dbReference type="EMBL" id="CAJGYO010000008">
    <property type="protein sequence ID" value="CAD6251554.1"/>
    <property type="molecule type" value="Genomic_DNA"/>
</dbReference>
<proteinExistence type="inferred from homology"/>
<reference evidence="6" key="1">
    <citation type="submission" date="2020-10" db="EMBL/GenBank/DDBJ databases">
        <authorList>
            <person name="Han B."/>
            <person name="Lu T."/>
            <person name="Zhao Q."/>
            <person name="Huang X."/>
            <person name="Zhao Y."/>
        </authorList>
    </citation>
    <scope>NUCLEOTIDE SEQUENCE</scope>
</reference>
<comment type="similarity">
    <text evidence="1">Belongs to the peptidase C48 family.</text>
</comment>
<evidence type="ECO:0000256" key="3">
    <source>
        <dbReference type="ARBA" id="ARBA00022801"/>
    </source>
</evidence>
<keyword evidence="2" id="KW-0645">Protease</keyword>
<name>A0A811Q679_9POAL</name>
<feature type="compositionally biased region" description="Polar residues" evidence="4">
    <location>
        <begin position="153"/>
        <end position="165"/>
    </location>
</feature>
<dbReference type="InterPro" id="IPR003653">
    <property type="entry name" value="Peptidase_C48_C"/>
</dbReference>
<organism evidence="6 7">
    <name type="scientific">Miscanthus lutarioriparius</name>
    <dbReference type="NCBI Taxonomy" id="422564"/>
    <lineage>
        <taxon>Eukaryota</taxon>
        <taxon>Viridiplantae</taxon>
        <taxon>Streptophyta</taxon>
        <taxon>Embryophyta</taxon>
        <taxon>Tracheophyta</taxon>
        <taxon>Spermatophyta</taxon>
        <taxon>Magnoliopsida</taxon>
        <taxon>Liliopsida</taxon>
        <taxon>Poales</taxon>
        <taxon>Poaceae</taxon>
        <taxon>PACMAD clade</taxon>
        <taxon>Panicoideae</taxon>
        <taxon>Andropogonodae</taxon>
        <taxon>Andropogoneae</taxon>
        <taxon>Saccharinae</taxon>
        <taxon>Miscanthus</taxon>
    </lineage>
</organism>
<keyword evidence="3" id="KW-0378">Hydrolase</keyword>
<dbReference type="GO" id="GO:0006508">
    <property type="term" value="P:proteolysis"/>
    <property type="evidence" value="ECO:0007669"/>
    <property type="project" value="UniProtKB-KW"/>
</dbReference>
<evidence type="ECO:0000256" key="1">
    <source>
        <dbReference type="ARBA" id="ARBA00005234"/>
    </source>
</evidence>
<evidence type="ECO:0000313" key="6">
    <source>
        <dbReference type="EMBL" id="CAD6251554.1"/>
    </source>
</evidence>
<gene>
    <name evidence="6" type="ORF">NCGR_LOCUS35297</name>
</gene>
<dbReference type="SUPFAM" id="SSF54001">
    <property type="entry name" value="Cysteine proteinases"/>
    <property type="match status" value="1"/>
</dbReference>
<protein>
    <recommendedName>
        <fullName evidence="5">Ubiquitin-like protease family profile domain-containing protein</fullName>
    </recommendedName>
</protein>
<feature type="domain" description="Ubiquitin-like protease family profile" evidence="5">
    <location>
        <begin position="253"/>
        <end position="289"/>
    </location>
</feature>
<dbReference type="Pfam" id="PF02902">
    <property type="entry name" value="Peptidase_C48"/>
    <property type="match status" value="1"/>
</dbReference>